<organism evidence="3 4">
    <name type="scientific">Chitiniphilus shinanonensis</name>
    <dbReference type="NCBI Taxonomy" id="553088"/>
    <lineage>
        <taxon>Bacteria</taxon>
        <taxon>Pseudomonadati</taxon>
        <taxon>Pseudomonadota</taxon>
        <taxon>Betaproteobacteria</taxon>
        <taxon>Neisseriales</taxon>
        <taxon>Chitinibacteraceae</taxon>
        <taxon>Chitiniphilus</taxon>
    </lineage>
</organism>
<name>A0ABQ6BY55_9NEIS</name>
<dbReference type="InterPro" id="IPR002477">
    <property type="entry name" value="Peptidoglycan-bd-like"/>
</dbReference>
<dbReference type="SUPFAM" id="SSF47090">
    <property type="entry name" value="PGBD-like"/>
    <property type="match status" value="1"/>
</dbReference>
<reference evidence="4" key="1">
    <citation type="journal article" date="2019" name="Int. J. Syst. Evol. Microbiol.">
        <title>The Global Catalogue of Microorganisms (GCM) 10K type strain sequencing project: providing services to taxonomists for standard genome sequencing and annotation.</title>
        <authorList>
            <consortium name="The Broad Institute Genomics Platform"/>
            <consortium name="The Broad Institute Genome Sequencing Center for Infectious Disease"/>
            <person name="Wu L."/>
            <person name="Ma J."/>
        </authorList>
    </citation>
    <scope>NUCLEOTIDE SEQUENCE [LARGE SCALE GENOMIC DNA]</scope>
    <source>
        <strain evidence="4">NBRC 104970</strain>
    </source>
</reference>
<dbReference type="Pfam" id="PF01471">
    <property type="entry name" value="PG_binding_1"/>
    <property type="match status" value="1"/>
</dbReference>
<feature type="domain" description="Peptidoglycan binding-like" evidence="2">
    <location>
        <begin position="275"/>
        <end position="331"/>
    </location>
</feature>
<evidence type="ECO:0000313" key="3">
    <source>
        <dbReference type="EMBL" id="GLS06317.1"/>
    </source>
</evidence>
<feature type="compositionally biased region" description="Pro residues" evidence="1">
    <location>
        <begin position="1"/>
        <end position="23"/>
    </location>
</feature>
<evidence type="ECO:0000313" key="4">
    <source>
        <dbReference type="Proteomes" id="UP001156836"/>
    </source>
</evidence>
<gene>
    <name evidence="3" type="ORF">GCM10007860_34950</name>
</gene>
<dbReference type="RefSeq" id="WP_018747312.1">
    <property type="nucleotide sequence ID" value="NZ_BAABUF010000030.1"/>
</dbReference>
<feature type="region of interest" description="Disordered" evidence="1">
    <location>
        <begin position="1"/>
        <end position="25"/>
    </location>
</feature>
<dbReference type="EMBL" id="BSOZ01000132">
    <property type="protein sequence ID" value="GLS06317.1"/>
    <property type="molecule type" value="Genomic_DNA"/>
</dbReference>
<dbReference type="InterPro" id="IPR036366">
    <property type="entry name" value="PGBDSf"/>
</dbReference>
<sequence length="363" mass="38902">MPDTPAAPTPAAPTPAVPTPAPGERPDNPFRALALLLSAVRESLEGSKAPNKAPRWVRIVRVREFKEDTIASVVTTMAGGLVTALGYMQRFTLDATDLLIQGDAAKALVEVSAEFVKKATSKEFINALELAIGQEPSADSPIGSVAGVVDQIVKIADKVPEPEDLEVIGRELYKLLAIDLKPADDAADASTTDHIEIDTTGKLRLLQWGLGSTFKVQNFGKGATPSEAVLTALGSRRVWQADNASLPQRSLGKWGDEANQETVFELLFNGDKAGVDIAEANTILDGLGYPVPTGLDRKVFSDKFTERLKSFQTINGLEANGKLDKATLNRLLHLDTETQSLKRAKRYKADPEAAPSPAAGKKK</sequence>
<evidence type="ECO:0000256" key="1">
    <source>
        <dbReference type="SAM" id="MobiDB-lite"/>
    </source>
</evidence>
<proteinExistence type="predicted"/>
<dbReference type="Gene3D" id="1.10.101.10">
    <property type="entry name" value="PGBD-like superfamily/PGBD"/>
    <property type="match status" value="1"/>
</dbReference>
<keyword evidence="4" id="KW-1185">Reference proteome</keyword>
<evidence type="ECO:0000259" key="2">
    <source>
        <dbReference type="Pfam" id="PF01471"/>
    </source>
</evidence>
<comment type="caution">
    <text evidence="3">The sequence shown here is derived from an EMBL/GenBank/DDBJ whole genome shotgun (WGS) entry which is preliminary data.</text>
</comment>
<accession>A0ABQ6BY55</accession>
<feature type="region of interest" description="Disordered" evidence="1">
    <location>
        <begin position="342"/>
        <end position="363"/>
    </location>
</feature>
<dbReference type="InterPro" id="IPR036365">
    <property type="entry name" value="PGBD-like_sf"/>
</dbReference>
<protein>
    <recommendedName>
        <fullName evidence="2">Peptidoglycan binding-like domain-containing protein</fullName>
    </recommendedName>
</protein>
<dbReference type="Proteomes" id="UP001156836">
    <property type="component" value="Unassembled WGS sequence"/>
</dbReference>